<dbReference type="EMBL" id="JADXDR010000102">
    <property type="protein sequence ID" value="KAI7839353.1"/>
    <property type="molecule type" value="Genomic_DNA"/>
</dbReference>
<dbReference type="PANTHER" id="PTHR43669">
    <property type="entry name" value="5-KETO-D-GLUCONATE 5-REDUCTASE"/>
    <property type="match status" value="1"/>
</dbReference>
<comment type="similarity">
    <text evidence="1 3">Belongs to the short-chain dehydrogenases/reductases (SDR) family.</text>
</comment>
<dbReference type="PRINTS" id="PR00080">
    <property type="entry name" value="SDRFAMILY"/>
</dbReference>
<dbReference type="Pfam" id="PF00106">
    <property type="entry name" value="adh_short"/>
    <property type="match status" value="1"/>
</dbReference>
<dbReference type="InterPro" id="IPR057326">
    <property type="entry name" value="KR_dom"/>
</dbReference>
<evidence type="ECO:0000313" key="6">
    <source>
        <dbReference type="Proteomes" id="UP001205105"/>
    </source>
</evidence>
<dbReference type="InterPro" id="IPR020904">
    <property type="entry name" value="Sc_DH/Rdtase_CS"/>
</dbReference>
<keyword evidence="2" id="KW-0560">Oxidoreductase</keyword>
<dbReference type="PROSITE" id="PS00061">
    <property type="entry name" value="ADH_SHORT"/>
    <property type="match status" value="1"/>
</dbReference>
<reference evidence="5" key="1">
    <citation type="submission" date="2020-11" db="EMBL/GenBank/DDBJ databases">
        <title>Chlorella ohadii genome sequencing and assembly.</title>
        <authorList>
            <person name="Murik O."/>
            <person name="Treves H."/>
            <person name="Kedem I."/>
            <person name="Shotland Y."/>
            <person name="Kaplan A."/>
        </authorList>
    </citation>
    <scope>NUCLEOTIDE SEQUENCE</scope>
    <source>
        <strain evidence="5">1</strain>
    </source>
</reference>
<dbReference type="PRINTS" id="PR00081">
    <property type="entry name" value="GDHRDH"/>
</dbReference>
<gene>
    <name evidence="5" type="ORF">COHA_006879</name>
</gene>
<dbReference type="InterPro" id="IPR002347">
    <property type="entry name" value="SDR_fam"/>
</dbReference>
<dbReference type="Pfam" id="PF13561">
    <property type="entry name" value="adh_short_C2"/>
    <property type="match status" value="1"/>
</dbReference>
<feature type="domain" description="Ketoreductase" evidence="4">
    <location>
        <begin position="7"/>
        <end position="187"/>
    </location>
</feature>
<evidence type="ECO:0000256" key="2">
    <source>
        <dbReference type="ARBA" id="ARBA00023002"/>
    </source>
</evidence>
<dbReference type="PANTHER" id="PTHR43669:SF14">
    <property type="entry name" value="OXIDOREDUCTASE"/>
    <property type="match status" value="1"/>
</dbReference>
<dbReference type="FunFam" id="3.40.50.720:FF:000084">
    <property type="entry name" value="Short-chain dehydrogenase reductase"/>
    <property type="match status" value="1"/>
</dbReference>
<evidence type="ECO:0000256" key="1">
    <source>
        <dbReference type="ARBA" id="ARBA00006484"/>
    </source>
</evidence>
<evidence type="ECO:0000259" key="4">
    <source>
        <dbReference type="SMART" id="SM00822"/>
    </source>
</evidence>
<proteinExistence type="inferred from homology"/>
<keyword evidence="6" id="KW-1185">Reference proteome</keyword>
<dbReference type="SMART" id="SM00822">
    <property type="entry name" value="PKS_KR"/>
    <property type="match status" value="1"/>
</dbReference>
<accession>A0AAD5DN00</accession>
<sequence length="240" mass="24549">MAGLAGKVALVTGAAKGIGLACAQSLGHAGAKVLVCDIDGEGIRKAEQQLKEEGIEAASTVCDVSSKQQVEAAVAEAVRRFGGLDVAVCNAGIVKAVPFLEMSEDDFDAVIKVNLKGTFLTSQAAAKQMVEQKKGGAIITMSSVNAVTAIPTIAGYNASKGGIDNLTRCMALALAPHNIRVNAVGPGSIQTEMLGADPIEIGNVVKFLASSDSSYITGQTVYVDGGRLALNYTVPVPEDA</sequence>
<dbReference type="Gene3D" id="3.40.50.720">
    <property type="entry name" value="NAD(P)-binding Rossmann-like Domain"/>
    <property type="match status" value="1"/>
</dbReference>
<dbReference type="Proteomes" id="UP001205105">
    <property type="component" value="Unassembled WGS sequence"/>
</dbReference>
<evidence type="ECO:0000256" key="3">
    <source>
        <dbReference type="RuleBase" id="RU000363"/>
    </source>
</evidence>
<dbReference type="InterPro" id="IPR036291">
    <property type="entry name" value="NAD(P)-bd_dom_sf"/>
</dbReference>
<dbReference type="AlphaFoldDB" id="A0AAD5DN00"/>
<dbReference type="GO" id="GO:0016491">
    <property type="term" value="F:oxidoreductase activity"/>
    <property type="evidence" value="ECO:0007669"/>
    <property type="project" value="UniProtKB-KW"/>
</dbReference>
<name>A0AAD5DN00_9CHLO</name>
<protein>
    <recommendedName>
        <fullName evidence="4">Ketoreductase domain-containing protein</fullName>
    </recommendedName>
</protein>
<dbReference type="SUPFAM" id="SSF51735">
    <property type="entry name" value="NAD(P)-binding Rossmann-fold domains"/>
    <property type="match status" value="1"/>
</dbReference>
<comment type="caution">
    <text evidence="5">The sequence shown here is derived from an EMBL/GenBank/DDBJ whole genome shotgun (WGS) entry which is preliminary data.</text>
</comment>
<evidence type="ECO:0000313" key="5">
    <source>
        <dbReference type="EMBL" id="KAI7839353.1"/>
    </source>
</evidence>
<organism evidence="5 6">
    <name type="scientific">Chlorella ohadii</name>
    <dbReference type="NCBI Taxonomy" id="2649997"/>
    <lineage>
        <taxon>Eukaryota</taxon>
        <taxon>Viridiplantae</taxon>
        <taxon>Chlorophyta</taxon>
        <taxon>core chlorophytes</taxon>
        <taxon>Trebouxiophyceae</taxon>
        <taxon>Chlorellales</taxon>
        <taxon>Chlorellaceae</taxon>
        <taxon>Chlorella clade</taxon>
        <taxon>Chlorella</taxon>
    </lineage>
</organism>